<evidence type="ECO:0000313" key="7">
    <source>
        <dbReference type="Proteomes" id="UP000028826"/>
    </source>
</evidence>
<dbReference type="InterPro" id="IPR007444">
    <property type="entry name" value="Glucan_biosyn_MdoG_C"/>
</dbReference>
<dbReference type="PANTHER" id="PTHR30504:SF3">
    <property type="entry name" value="GLUCANS BIOSYNTHESIS PROTEIN D"/>
    <property type="match status" value="1"/>
</dbReference>
<dbReference type="STRING" id="195105.CN97_04725"/>
<dbReference type="UniPathway" id="UPA00637"/>
<dbReference type="InterPro" id="IPR013783">
    <property type="entry name" value="Ig-like_fold"/>
</dbReference>
<evidence type="ECO:0000313" key="6">
    <source>
        <dbReference type="EMBL" id="KFI31739.1"/>
    </source>
</evidence>
<dbReference type="Proteomes" id="UP000028826">
    <property type="component" value="Unassembled WGS sequence"/>
</dbReference>
<dbReference type="RefSeq" id="WP_035705599.1">
    <property type="nucleotide sequence ID" value="NZ_CAMIFG010000076.1"/>
</dbReference>
<evidence type="ECO:0000256" key="3">
    <source>
        <dbReference type="ARBA" id="ARBA00009284"/>
    </source>
</evidence>
<dbReference type="InterPro" id="IPR014438">
    <property type="entry name" value="Glucan_biosyn_MdoG/MdoD"/>
</dbReference>
<keyword evidence="7" id="KW-1185">Reference proteome</keyword>
<dbReference type="eggNOG" id="COG3131">
    <property type="taxonomic scope" value="Bacteria"/>
</dbReference>
<dbReference type="PROSITE" id="PS51318">
    <property type="entry name" value="TAT"/>
    <property type="match status" value="1"/>
</dbReference>
<dbReference type="GO" id="GO:0003824">
    <property type="term" value="F:catalytic activity"/>
    <property type="evidence" value="ECO:0007669"/>
    <property type="project" value="InterPro"/>
</dbReference>
<dbReference type="PIRSF" id="PIRSF006281">
    <property type="entry name" value="MdoG"/>
    <property type="match status" value="1"/>
</dbReference>
<dbReference type="EMBL" id="JGYG01000001">
    <property type="protein sequence ID" value="KFI31739.1"/>
    <property type="molecule type" value="Genomic_DNA"/>
</dbReference>
<dbReference type="GO" id="GO:0030246">
    <property type="term" value="F:carbohydrate binding"/>
    <property type="evidence" value="ECO:0007669"/>
    <property type="project" value="InterPro"/>
</dbReference>
<protein>
    <submittedName>
        <fullName evidence="6">Glucan biosynthesis protein D</fullName>
    </submittedName>
</protein>
<dbReference type="PANTHER" id="PTHR30504">
    <property type="entry name" value="GLUCANS BIOSYNTHESIS PROTEIN"/>
    <property type="match status" value="1"/>
</dbReference>
<dbReference type="SUPFAM" id="SSF81296">
    <property type="entry name" value="E set domains"/>
    <property type="match status" value="1"/>
</dbReference>
<evidence type="ECO:0000256" key="5">
    <source>
        <dbReference type="ARBA" id="ARBA00022764"/>
    </source>
</evidence>
<comment type="similarity">
    <text evidence="3">Belongs to the OpgD/OpgG family.</text>
</comment>
<dbReference type="SUPFAM" id="SSF74650">
    <property type="entry name" value="Galactose mutarotase-like"/>
    <property type="match status" value="1"/>
</dbReference>
<dbReference type="OrthoDB" id="9777817at2"/>
<dbReference type="GO" id="GO:0030288">
    <property type="term" value="C:outer membrane-bounded periplasmic space"/>
    <property type="evidence" value="ECO:0007669"/>
    <property type="project" value="TreeGrafter"/>
</dbReference>
<evidence type="ECO:0000256" key="2">
    <source>
        <dbReference type="ARBA" id="ARBA00005001"/>
    </source>
</evidence>
<dbReference type="Gene3D" id="2.70.98.10">
    <property type="match status" value="1"/>
</dbReference>
<evidence type="ECO:0000256" key="4">
    <source>
        <dbReference type="ARBA" id="ARBA00022729"/>
    </source>
</evidence>
<accession>A0A086YBT9</accession>
<dbReference type="Pfam" id="PF04349">
    <property type="entry name" value="MdoG"/>
    <property type="match status" value="1"/>
</dbReference>
<comment type="caution">
    <text evidence="6">The sequence shown here is derived from an EMBL/GenBank/DDBJ whole genome shotgun (WGS) entry which is preliminary data.</text>
</comment>
<dbReference type="AlphaFoldDB" id="A0A086YBT9"/>
<dbReference type="InterPro" id="IPR011013">
    <property type="entry name" value="Gal_mutarotase_sf_dom"/>
</dbReference>
<dbReference type="InterPro" id="IPR006311">
    <property type="entry name" value="TAT_signal"/>
</dbReference>
<comment type="subcellular location">
    <subcellularLocation>
        <location evidence="1">Periplasm</location>
    </subcellularLocation>
</comment>
<organism evidence="6 7">
    <name type="scientific">Haematobacter massiliensis</name>
    <dbReference type="NCBI Taxonomy" id="195105"/>
    <lineage>
        <taxon>Bacteria</taxon>
        <taxon>Pseudomonadati</taxon>
        <taxon>Pseudomonadota</taxon>
        <taxon>Alphaproteobacteria</taxon>
        <taxon>Rhodobacterales</taxon>
        <taxon>Paracoccaceae</taxon>
        <taxon>Haematobacter</taxon>
    </lineage>
</organism>
<sequence>MSIRLTRRSLLGAAAATALMPPLLGTSWRGAHAQDSSLHLGTAQPFTFETLIQRAEAAAKAAYRSPYRPMPEVTQEIDYDAWGKIKFNTDLSPYAQEGSGGAYPIVFFHLGQFFQKSVRMHLVQDSTAREVMYAPSYFTMPDDSPARRLPEDSGFAGFRLQEWWGAEDWRTQDWVAFLGASYFRAIGALGQYGLSARGVAINPAVPDAPEEFPDFTDFYISESPDPEQPVTVCALLDGPSVTGAYRFSMTRGQDRSKGVVMDIECSLFLREDVKRLGLMPLTSMFWYAEYGRARMEDWRPEVHDSDGLALWTGAGERIWRPLRNPSETRISAFGDDSPKGFGLLQRDRNFDHYRDGVFYERRPSLWVEPLKPLGKGSVQLLEIPTDDEIHDNIGAFWVPEQAAVKGSRYDLSYRLHWVDQEPFPATNVAQVISTRYGRGGQPGKPRPQGVYKIAIEFDNPPVLTQIPYGVFPTIEITTSRGEVTSTLVEPVPGGNVWRAIFDLTVAGTDIVEMRGYMALDGKPLTETWLAQFAPNNPGG</sequence>
<name>A0A086YBT9_9RHOB</name>
<comment type="pathway">
    <text evidence="2">Glycan metabolism; osmoregulated periplasmic glucan (OPG) biosynthesis.</text>
</comment>
<dbReference type="Gene3D" id="2.60.40.10">
    <property type="entry name" value="Immunoglobulins"/>
    <property type="match status" value="1"/>
</dbReference>
<dbReference type="InterPro" id="IPR014756">
    <property type="entry name" value="Ig_E-set"/>
</dbReference>
<reference evidence="6 7" key="1">
    <citation type="submission" date="2014-03" db="EMBL/GenBank/DDBJ databases">
        <title>Genome of Haematobacter massiliensis CCUG 47968.</title>
        <authorList>
            <person name="Wang D."/>
            <person name="Wang G."/>
        </authorList>
    </citation>
    <scope>NUCLEOTIDE SEQUENCE [LARGE SCALE GENOMIC DNA]</scope>
    <source>
        <strain evidence="6 7">CCUG 47968</strain>
    </source>
</reference>
<keyword evidence="5" id="KW-0574">Periplasm</keyword>
<dbReference type="GO" id="GO:0051274">
    <property type="term" value="P:beta-glucan biosynthetic process"/>
    <property type="evidence" value="ECO:0007669"/>
    <property type="project" value="TreeGrafter"/>
</dbReference>
<dbReference type="InterPro" id="IPR014718">
    <property type="entry name" value="GH-type_carb-bd"/>
</dbReference>
<evidence type="ECO:0000256" key="1">
    <source>
        <dbReference type="ARBA" id="ARBA00004418"/>
    </source>
</evidence>
<proteinExistence type="inferred from homology"/>
<gene>
    <name evidence="6" type="ORF">CN97_04725</name>
</gene>
<keyword evidence="4" id="KW-0732">Signal</keyword>